<dbReference type="InterPro" id="IPR032519">
    <property type="entry name" value="YbgF_tri"/>
</dbReference>
<name>A0ABY6N696_9ALTE</name>
<organism evidence="4 5">
    <name type="scientific">Alkalimarinus alittae</name>
    <dbReference type="NCBI Taxonomy" id="2961619"/>
    <lineage>
        <taxon>Bacteria</taxon>
        <taxon>Pseudomonadati</taxon>
        <taxon>Pseudomonadota</taxon>
        <taxon>Gammaproteobacteria</taxon>
        <taxon>Alteromonadales</taxon>
        <taxon>Alteromonadaceae</taxon>
        <taxon>Alkalimarinus</taxon>
    </lineage>
</organism>
<dbReference type="HAMAP" id="MF_02066">
    <property type="entry name" value="CpoB"/>
    <property type="match status" value="1"/>
</dbReference>
<evidence type="ECO:0000313" key="4">
    <source>
        <dbReference type="EMBL" id="UZE97604.1"/>
    </source>
</evidence>
<dbReference type="SMART" id="SM00028">
    <property type="entry name" value="TPR"/>
    <property type="match status" value="2"/>
</dbReference>
<dbReference type="InterPro" id="IPR011990">
    <property type="entry name" value="TPR-like_helical_dom_sf"/>
</dbReference>
<comment type="subcellular location">
    <subcellularLocation>
        <location evidence="1">Periplasm</location>
    </subcellularLocation>
</comment>
<dbReference type="InterPro" id="IPR019734">
    <property type="entry name" value="TPR_rpt"/>
</dbReference>
<dbReference type="SUPFAM" id="SSF48452">
    <property type="entry name" value="TPR-like"/>
    <property type="match status" value="1"/>
</dbReference>
<feature type="signal peptide" evidence="1">
    <location>
        <begin position="1"/>
        <end position="19"/>
    </location>
</feature>
<comment type="function">
    <text evidence="1">Mediates coordination of peptidoglycan synthesis and outer membrane constriction during cell division.</text>
</comment>
<evidence type="ECO:0000259" key="3">
    <source>
        <dbReference type="Pfam" id="PF16331"/>
    </source>
</evidence>
<feature type="repeat" description="TPR" evidence="2">
    <location>
        <begin position="229"/>
        <end position="262"/>
    </location>
</feature>
<keyword evidence="1" id="KW-0175">Coiled coil</keyword>
<accession>A0ABY6N696</accession>
<dbReference type="Pfam" id="PF16331">
    <property type="entry name" value="TolA_bind_tri"/>
    <property type="match status" value="1"/>
</dbReference>
<feature type="domain" description="YbgF trimerisation" evidence="3">
    <location>
        <begin position="51"/>
        <end position="105"/>
    </location>
</feature>
<keyword evidence="5" id="KW-1185">Reference proteome</keyword>
<keyword evidence="1" id="KW-0732">Signal</keyword>
<keyword evidence="1" id="KW-0574">Periplasm</keyword>
<dbReference type="PROSITE" id="PS50005">
    <property type="entry name" value="TPR"/>
    <property type="match status" value="2"/>
</dbReference>
<dbReference type="RefSeq" id="WP_265049079.1">
    <property type="nucleotide sequence ID" value="NZ_CP100390.1"/>
</dbReference>
<feature type="repeat" description="TPR" evidence="2">
    <location>
        <begin position="192"/>
        <end position="225"/>
    </location>
</feature>
<feature type="chain" id="PRO_5044934975" description="Cell division coordinator CpoB" evidence="1">
    <location>
        <begin position="20"/>
        <end position="275"/>
    </location>
</feature>
<dbReference type="Pfam" id="PF13174">
    <property type="entry name" value="TPR_6"/>
    <property type="match status" value="1"/>
</dbReference>
<dbReference type="EMBL" id="CP100390">
    <property type="protein sequence ID" value="UZE97604.1"/>
    <property type="molecule type" value="Genomic_DNA"/>
</dbReference>
<keyword evidence="2" id="KW-0802">TPR repeat</keyword>
<evidence type="ECO:0000313" key="5">
    <source>
        <dbReference type="Proteomes" id="UP001163739"/>
    </source>
</evidence>
<comment type="similarity">
    <text evidence="1">Belongs to the CpoB family.</text>
</comment>
<protein>
    <recommendedName>
        <fullName evidence="1">Cell division coordinator CpoB</fullName>
    </recommendedName>
</protein>
<gene>
    <name evidence="4" type="primary">ybgF</name>
    <name evidence="1" type="synonym">cpoB</name>
    <name evidence="4" type="ORF">NKI27_07645</name>
</gene>
<evidence type="ECO:0000256" key="2">
    <source>
        <dbReference type="PROSITE-ProRule" id="PRU00339"/>
    </source>
</evidence>
<keyword evidence="1" id="KW-0131">Cell cycle</keyword>
<keyword evidence="1" id="KW-0132">Cell division</keyword>
<dbReference type="InterPro" id="IPR014162">
    <property type="entry name" value="CpoB_C"/>
</dbReference>
<sequence precursor="true">MKRILSLVFALSFIDSAIAQSTPAFQATSAQSTASSSSKSSNTSTQLSPTSELLFLVEQLQQEVQALRGIVEQQEYQIKQLKQQGRDRYHDLDQRLLKLKESTSSASSNVSPHLNGATYTSAPSGANTVVEGAAALTATSAAGLAKVKTEPSAKQQREYQQAYDLIKQKKYDQAVDELHKFIALYPDSDLAGNAYYWLGEVYLVMPKFEQARQAFTVVVGSFPNHRKAADAMFKLGTTYHRLDNLKDAKFYLTEVVKRYPESSAAKLAKEYITKL</sequence>
<proteinExistence type="inferred from homology"/>
<dbReference type="Gene3D" id="1.25.40.10">
    <property type="entry name" value="Tetratricopeptide repeat domain"/>
    <property type="match status" value="1"/>
</dbReference>
<evidence type="ECO:0000256" key="1">
    <source>
        <dbReference type="HAMAP-Rule" id="MF_02066"/>
    </source>
</evidence>
<dbReference type="Gene3D" id="1.20.5.110">
    <property type="match status" value="1"/>
</dbReference>
<dbReference type="Proteomes" id="UP001163739">
    <property type="component" value="Chromosome"/>
</dbReference>
<feature type="coiled-coil region" evidence="1">
    <location>
        <begin position="57"/>
        <end position="84"/>
    </location>
</feature>
<reference evidence="4" key="1">
    <citation type="submission" date="2022-06" db="EMBL/GenBank/DDBJ databases">
        <title>Alkalimarinus sp. nov., isolated from gut of a Alitta virens.</title>
        <authorList>
            <person name="Yang A.I."/>
            <person name="Shin N.-R."/>
        </authorList>
    </citation>
    <scope>NUCLEOTIDE SEQUENCE</scope>
    <source>
        <strain evidence="4">A2M4</strain>
    </source>
</reference>
<dbReference type="Pfam" id="PF13432">
    <property type="entry name" value="TPR_16"/>
    <property type="match status" value="1"/>
</dbReference>
<dbReference type="NCBIfam" id="TIGR02795">
    <property type="entry name" value="tol_pal_ybgF"/>
    <property type="match status" value="1"/>
</dbReference>
<dbReference type="InterPro" id="IPR034706">
    <property type="entry name" value="CpoB"/>
</dbReference>